<dbReference type="InParanoid" id="A0A540VKY6"/>
<name>A0A540VKY6_9CHLR</name>
<accession>A0A540VKY6</accession>
<keyword evidence="1" id="KW-0378">Hydrolase</keyword>
<dbReference type="EMBL" id="VIGC01000003">
    <property type="protein sequence ID" value="TQE97386.1"/>
    <property type="molecule type" value="Genomic_DNA"/>
</dbReference>
<gene>
    <name evidence="1" type="ORF">FKZ61_02930</name>
</gene>
<dbReference type="RefSeq" id="WP_141608579.1">
    <property type="nucleotide sequence ID" value="NZ_VIGC02000003.1"/>
</dbReference>
<evidence type="ECO:0000313" key="2">
    <source>
        <dbReference type="Proteomes" id="UP000317371"/>
    </source>
</evidence>
<protein>
    <submittedName>
        <fullName evidence="1">Carboxypeptidase regulatory-like domain-containing protein</fullName>
    </submittedName>
</protein>
<dbReference type="GO" id="GO:0004180">
    <property type="term" value="F:carboxypeptidase activity"/>
    <property type="evidence" value="ECO:0007669"/>
    <property type="project" value="UniProtKB-KW"/>
</dbReference>
<comment type="caution">
    <text evidence="1">The sequence shown here is derived from an EMBL/GenBank/DDBJ whole genome shotgun (WGS) entry which is preliminary data.</text>
</comment>
<keyword evidence="2" id="KW-1185">Reference proteome</keyword>
<keyword evidence="1" id="KW-0645">Protease</keyword>
<dbReference type="OrthoDB" id="9804995at2"/>
<evidence type="ECO:0000313" key="1">
    <source>
        <dbReference type="EMBL" id="TQE97386.1"/>
    </source>
</evidence>
<organism evidence="1 2">
    <name type="scientific">Litorilinea aerophila</name>
    <dbReference type="NCBI Taxonomy" id="1204385"/>
    <lineage>
        <taxon>Bacteria</taxon>
        <taxon>Bacillati</taxon>
        <taxon>Chloroflexota</taxon>
        <taxon>Caldilineae</taxon>
        <taxon>Caldilineales</taxon>
        <taxon>Caldilineaceae</taxon>
        <taxon>Litorilinea</taxon>
    </lineage>
</organism>
<keyword evidence="1" id="KW-0121">Carboxypeptidase</keyword>
<dbReference type="SUPFAM" id="SSF49478">
    <property type="entry name" value="Cna protein B-type domain"/>
    <property type="match status" value="1"/>
</dbReference>
<proteinExistence type="predicted"/>
<dbReference type="AlphaFoldDB" id="A0A540VKY6"/>
<dbReference type="Proteomes" id="UP000317371">
    <property type="component" value="Unassembled WGS sequence"/>
</dbReference>
<reference evidence="1 2" key="1">
    <citation type="submission" date="2019-06" db="EMBL/GenBank/DDBJ databases">
        <title>Genome sequence of Litorilinea aerophila BAA-2444.</title>
        <authorList>
            <person name="Maclea K.S."/>
            <person name="Maurais E.G."/>
            <person name="Iannazzi L.C."/>
        </authorList>
    </citation>
    <scope>NUCLEOTIDE SEQUENCE [LARGE SCALE GENOMIC DNA]</scope>
    <source>
        <strain evidence="1 2">ATCC BAA-2444</strain>
    </source>
</reference>
<sequence length="204" mass="22734">MADTHLDLERLLVHIFDHDPWTPQEAEHLAACPSCRAQVDALRRLHEELEVARRSQPSPTALRRYQQLFQQVQTGGQSAPSWWQWLRARLAWDSRQQPALAGVRGAAGGSYRLLYTTPRVEVELLVTPTGARRQLDGDILAEPGPDPITPALIELVDASDLPALAVESDQEGRFRLVEVPTGRYRLTITPPAGAPIQIDELDIT</sequence>